<keyword evidence="2" id="KW-1185">Reference proteome</keyword>
<evidence type="ECO:0000313" key="2">
    <source>
        <dbReference type="Proteomes" id="UP000274822"/>
    </source>
</evidence>
<dbReference type="EMBL" id="RBNJ01006131">
    <property type="protein sequence ID" value="RUS28792.1"/>
    <property type="molecule type" value="Genomic_DNA"/>
</dbReference>
<dbReference type="AlphaFoldDB" id="A0A433QG60"/>
<organism evidence="1 2">
    <name type="scientific">Jimgerdemannia flammicorona</name>
    <dbReference type="NCBI Taxonomy" id="994334"/>
    <lineage>
        <taxon>Eukaryota</taxon>
        <taxon>Fungi</taxon>
        <taxon>Fungi incertae sedis</taxon>
        <taxon>Mucoromycota</taxon>
        <taxon>Mucoromycotina</taxon>
        <taxon>Endogonomycetes</taxon>
        <taxon>Endogonales</taxon>
        <taxon>Endogonaceae</taxon>
        <taxon>Jimgerdemannia</taxon>
    </lineage>
</organism>
<evidence type="ECO:0000313" key="1">
    <source>
        <dbReference type="EMBL" id="RUS28792.1"/>
    </source>
</evidence>
<gene>
    <name evidence="1" type="ORF">BC938DRAFT_481442</name>
</gene>
<dbReference type="Proteomes" id="UP000274822">
    <property type="component" value="Unassembled WGS sequence"/>
</dbReference>
<name>A0A433QG60_9FUNG</name>
<sequence>MHFYRLGNGSGPSSKYIAPIQSQHSEVQMDACIFKESKASELKDLKSLKKITIPASMLIIIGPS</sequence>
<proteinExistence type="predicted"/>
<protein>
    <submittedName>
        <fullName evidence="1">Uncharacterized protein</fullName>
    </submittedName>
</protein>
<accession>A0A433QG60</accession>
<comment type="caution">
    <text evidence="1">The sequence shown here is derived from an EMBL/GenBank/DDBJ whole genome shotgun (WGS) entry which is preliminary data.</text>
</comment>
<reference evidence="1 2" key="1">
    <citation type="journal article" date="2018" name="New Phytol.">
        <title>Phylogenomics of Endogonaceae and evolution of mycorrhizas within Mucoromycota.</title>
        <authorList>
            <person name="Chang Y."/>
            <person name="Desiro A."/>
            <person name="Na H."/>
            <person name="Sandor L."/>
            <person name="Lipzen A."/>
            <person name="Clum A."/>
            <person name="Barry K."/>
            <person name="Grigoriev I.V."/>
            <person name="Martin F.M."/>
            <person name="Stajich J.E."/>
            <person name="Smith M.E."/>
            <person name="Bonito G."/>
            <person name="Spatafora J.W."/>
        </authorList>
    </citation>
    <scope>NUCLEOTIDE SEQUENCE [LARGE SCALE GENOMIC DNA]</scope>
    <source>
        <strain evidence="1 2">AD002</strain>
    </source>
</reference>